<organism evidence="1 2">
    <name type="scientific">Fodinibius sediminis</name>
    <dbReference type="NCBI Taxonomy" id="1214077"/>
    <lineage>
        <taxon>Bacteria</taxon>
        <taxon>Pseudomonadati</taxon>
        <taxon>Balneolota</taxon>
        <taxon>Balneolia</taxon>
        <taxon>Balneolales</taxon>
        <taxon>Balneolaceae</taxon>
        <taxon>Fodinibius</taxon>
    </lineage>
</organism>
<accession>A0A521DP97</accession>
<gene>
    <name evidence="1" type="ORF">SAMN06265218_11172</name>
</gene>
<dbReference type="AlphaFoldDB" id="A0A521DP97"/>
<proteinExistence type="predicted"/>
<name>A0A521DP97_9BACT</name>
<dbReference type="EMBL" id="FXTH01000011">
    <property type="protein sequence ID" value="SMO73395.1"/>
    <property type="molecule type" value="Genomic_DNA"/>
</dbReference>
<protein>
    <submittedName>
        <fullName evidence="1">Uncharacterized protein</fullName>
    </submittedName>
</protein>
<evidence type="ECO:0000313" key="2">
    <source>
        <dbReference type="Proteomes" id="UP000317593"/>
    </source>
</evidence>
<reference evidence="1 2" key="1">
    <citation type="submission" date="2017-05" db="EMBL/GenBank/DDBJ databases">
        <authorList>
            <person name="Varghese N."/>
            <person name="Submissions S."/>
        </authorList>
    </citation>
    <scope>NUCLEOTIDE SEQUENCE [LARGE SCALE GENOMIC DNA]</scope>
    <source>
        <strain evidence="1 2">DSM 21194</strain>
    </source>
</reference>
<evidence type="ECO:0000313" key="1">
    <source>
        <dbReference type="EMBL" id="SMO73395.1"/>
    </source>
</evidence>
<dbReference type="Proteomes" id="UP000317593">
    <property type="component" value="Unassembled WGS sequence"/>
</dbReference>
<keyword evidence="2" id="KW-1185">Reference proteome</keyword>
<sequence>MKDKSKKNMSNIRANLMLNLAGGAFFLLPWSCLVIRTKILSRPIRR</sequence>